<name>A0A9N7W3V6_PLEPL</name>
<sequence length="178" mass="19788">MGPSTGDFKSVAVVEERAFDDQALVSVLQAFRHCSKDKRLTFCSQQVSVQDYPIRCRPLLPVSFATPQPPPPNYLSLRLSQTVRCTNRSRKEEHVKLITLEGTVIPQGGVNDRAISTPKGGSVNLTFDEGVSAIFSDQGTSLVREADVLHVQPNEQQASRLRQWNVQSPLCKKKIKKI</sequence>
<evidence type="ECO:0000313" key="2">
    <source>
        <dbReference type="Proteomes" id="UP001153269"/>
    </source>
</evidence>
<gene>
    <name evidence="1" type="ORF">PLEPLA_LOCUS48389</name>
</gene>
<dbReference type="AlphaFoldDB" id="A0A9N7W3V6"/>
<keyword evidence="2" id="KW-1185">Reference proteome</keyword>
<dbReference type="EMBL" id="CADEAL010004483">
    <property type="protein sequence ID" value="CAB1460538.1"/>
    <property type="molecule type" value="Genomic_DNA"/>
</dbReference>
<reference evidence="1" key="1">
    <citation type="submission" date="2020-03" db="EMBL/GenBank/DDBJ databases">
        <authorList>
            <person name="Weist P."/>
        </authorList>
    </citation>
    <scope>NUCLEOTIDE SEQUENCE</scope>
</reference>
<protein>
    <submittedName>
        <fullName evidence="1">Uncharacterized protein</fullName>
    </submittedName>
</protein>
<organism evidence="1 2">
    <name type="scientific">Pleuronectes platessa</name>
    <name type="common">European plaice</name>
    <dbReference type="NCBI Taxonomy" id="8262"/>
    <lineage>
        <taxon>Eukaryota</taxon>
        <taxon>Metazoa</taxon>
        <taxon>Chordata</taxon>
        <taxon>Craniata</taxon>
        <taxon>Vertebrata</taxon>
        <taxon>Euteleostomi</taxon>
        <taxon>Actinopterygii</taxon>
        <taxon>Neopterygii</taxon>
        <taxon>Teleostei</taxon>
        <taxon>Neoteleostei</taxon>
        <taxon>Acanthomorphata</taxon>
        <taxon>Carangaria</taxon>
        <taxon>Pleuronectiformes</taxon>
        <taxon>Pleuronectoidei</taxon>
        <taxon>Pleuronectidae</taxon>
        <taxon>Pleuronectes</taxon>
    </lineage>
</organism>
<proteinExistence type="predicted"/>
<evidence type="ECO:0000313" key="1">
    <source>
        <dbReference type="EMBL" id="CAB1460538.1"/>
    </source>
</evidence>
<comment type="caution">
    <text evidence="1">The sequence shown here is derived from an EMBL/GenBank/DDBJ whole genome shotgun (WGS) entry which is preliminary data.</text>
</comment>
<accession>A0A9N7W3V6</accession>
<dbReference type="Proteomes" id="UP001153269">
    <property type="component" value="Unassembled WGS sequence"/>
</dbReference>